<dbReference type="SMART" id="SM00464">
    <property type="entry name" value="LON"/>
    <property type="match status" value="1"/>
</dbReference>
<keyword evidence="7" id="KW-0479">Metal-binding</keyword>
<evidence type="ECO:0000313" key="15">
    <source>
        <dbReference type="EMBL" id="SZX68087.1"/>
    </source>
</evidence>
<comment type="similarity">
    <text evidence="8 9">Belongs to the peptidase S16 family.</text>
</comment>
<dbReference type="FunFam" id="1.20.5.5270:FF:000001">
    <property type="entry name" value="Lon protease homolog, mitochondrial"/>
    <property type="match status" value="1"/>
</dbReference>
<comment type="catalytic activity">
    <reaction evidence="6">
        <text>Hydrolysis of proteins in presence of ATP.</text>
        <dbReference type="EC" id="3.4.21.53"/>
    </reaction>
</comment>
<dbReference type="InterPro" id="IPR008269">
    <property type="entry name" value="Lon_proteolytic"/>
</dbReference>
<organism evidence="15 16">
    <name type="scientific">Tetradesmus obliquus</name>
    <name type="common">Green alga</name>
    <name type="synonym">Acutodesmus obliquus</name>
    <dbReference type="NCBI Taxonomy" id="3088"/>
    <lineage>
        <taxon>Eukaryota</taxon>
        <taxon>Viridiplantae</taxon>
        <taxon>Chlorophyta</taxon>
        <taxon>core chlorophytes</taxon>
        <taxon>Chlorophyceae</taxon>
        <taxon>CS clade</taxon>
        <taxon>Sphaeropleales</taxon>
        <taxon>Scenedesmaceae</taxon>
        <taxon>Tetradesmus</taxon>
    </lineage>
</organism>
<dbReference type="PROSITE" id="PS51787">
    <property type="entry name" value="LON_N"/>
    <property type="match status" value="1"/>
</dbReference>
<keyword evidence="4 8" id="KW-0720">Serine protease</keyword>
<evidence type="ECO:0000256" key="4">
    <source>
        <dbReference type="ARBA" id="ARBA00022825"/>
    </source>
</evidence>
<evidence type="ECO:0000256" key="10">
    <source>
        <dbReference type="RuleBase" id="RU000592"/>
    </source>
</evidence>
<dbReference type="Pfam" id="PF22667">
    <property type="entry name" value="Lon_lid"/>
    <property type="match status" value="1"/>
</dbReference>
<dbReference type="Gene3D" id="3.30.230.10">
    <property type="match status" value="2"/>
</dbReference>
<dbReference type="GO" id="GO:0006515">
    <property type="term" value="P:protein quality control for misfolded or incompletely synthesized proteins"/>
    <property type="evidence" value="ECO:0007669"/>
    <property type="project" value="TreeGrafter"/>
</dbReference>
<feature type="compositionally biased region" description="Low complexity" evidence="11">
    <location>
        <begin position="321"/>
        <end position="330"/>
    </location>
</feature>
<evidence type="ECO:0000256" key="7">
    <source>
        <dbReference type="PROSITE-ProRule" id="PRU00175"/>
    </source>
</evidence>
<dbReference type="PANTHER" id="PTHR43718">
    <property type="entry name" value="LON PROTEASE"/>
    <property type="match status" value="1"/>
</dbReference>
<feature type="active site" evidence="8">
    <location>
        <position position="1287"/>
    </location>
</feature>
<dbReference type="PANTHER" id="PTHR43718:SF2">
    <property type="entry name" value="LON PROTEASE HOMOLOG, MITOCHONDRIAL"/>
    <property type="match status" value="1"/>
</dbReference>
<dbReference type="Proteomes" id="UP000256970">
    <property type="component" value="Unassembled WGS sequence"/>
</dbReference>
<dbReference type="Gene3D" id="3.30.40.10">
    <property type="entry name" value="Zinc/RING finger domain, C3HC4 (zinc finger)"/>
    <property type="match status" value="1"/>
</dbReference>
<dbReference type="PROSITE" id="PS01046">
    <property type="entry name" value="LON_SER"/>
    <property type="match status" value="1"/>
</dbReference>
<feature type="compositionally biased region" description="Polar residues" evidence="11">
    <location>
        <begin position="308"/>
        <end position="320"/>
    </location>
</feature>
<keyword evidence="7" id="KW-0863">Zinc-finger</keyword>
<feature type="region of interest" description="Disordered" evidence="11">
    <location>
        <begin position="255"/>
        <end position="330"/>
    </location>
</feature>
<sequence length="1390" mass="148008">MSRRGKTRHHGDDGCLAFAVALQDHFSRTLQLPGGPKRMPTQLPGAQLTLAQRRGLILKPDKLLSQEEWSAVHSLARQRDDCSASNCAICLEPFKAEQQVLLSCSHVFHQQCLASFERHVRVKACPLCRKAWYQQLIISDAAEAYRHTCATRIQAAVRGWLCRKSLSRLLQDAPQAHGLKRTWAAGQLSTVRQALTGLVQDAADDLDQLFAELDASLAVSRGMADPLQLREQAAAAAAAAVSRNSEAAGGAAVARQAGAGGVEPQLQQQTQQQQSGRRSSKRTLAISRSSNSSRHAQPAAAVNRQHRAGSQQHHTAQQQPRRVAPATAAGAAAIERANRAQQAHAAVAAQAAAPASSAHHAGAASEAVAVDWEQTTQLLSSRSFSSDEKDDKGKKDGNIIQGIFSSWTKKGDSSSSAAGSGSDGGKDEAAGMLMPNSPEHKHRKMFVVELSRKPLFPGIYTPVLVHNNAQLIKEVQEQRRQGGQAYVAAFLGKSEKALAEEAASKQQDGQPAAAGDGEAAAAAGSSSSSSGMDHLHEVGTFAQVHTILPGDSTDSAQLLLLGHRRLKREAVLSSDPLRVAVSHLRDESYVNDDITKATSMELVNTMKDLLNMNPLYGEQFRTLMSLTGSIDLNDLSRLVDAAASLTSADDVTLQGVLEQLAVPARAKMVLELLKKEVELCKLQQDIREQVEAKIMKEQRRMILMEQLKSIKRELGLEKDDKATLIGNFTAKWEPKKAAAPEEVRKVVSDELDKLSGLEPVSPEFNVTRTYLEWLTSLPWGEYSKEVFDIGHAQQVLDEDHFGLQDVKARILEFIAVSRLRGSAQGKILCLVGPPGVGKTSIGRSIARTLGRKYYRFSVGGLYDVAEIKGHRRTYVGAMPGKMVQCLKSTGSSNPLVLIDEIDKLGRGHTGDPASALLELLDPEQNSGFLDHYLDVPIDLSKVLFVCTANVLDTIPGPLLDRMEVIRLSGYTSDEKRSIARRYLEPQALTDSGVPSDAVALTDPAMDNLIDEYCREAGVRNLKKHLEKIYRKAAFKLVQGGAKLVALEPPAAAAAAAAAADADADASAADKQQQEQGQEAAAADAGAASADSSSSSSSSSDTAAESSSSSSSGTTLQVVYKGDPISIGDGDLKEYVGLPPFAQDKFYDTTPAGVVMGLAWTAMGGATLYVEAAPIIDGSGDGKGSGGRLVTTGQLGDVMRESASIAHTYARAFLHNRDPSSAGFFDKTSVHVHVPAGATPKDGPSAGCTIITSLLSLALGRPVAPGLAMTGEVSLTGKVLPIGGVKEKLLAARSLALGRPVAPGLAMTGEVSLTGKVLPIGGVKEKLLAARRSGVTDVIFPVGNRREYEDVPEDLKAGIAPHFVDSYEQIFTLAFPDSSSSSSQQAEGSSS</sequence>
<keyword evidence="5 9" id="KW-0067">ATP-binding</keyword>
<dbReference type="SUPFAM" id="SSF54211">
    <property type="entry name" value="Ribosomal protein S5 domain 2-like"/>
    <property type="match status" value="2"/>
</dbReference>
<dbReference type="FunFam" id="3.40.50.300:FF:000021">
    <property type="entry name" value="Lon protease homolog"/>
    <property type="match status" value="1"/>
</dbReference>
<dbReference type="InterPro" id="IPR001841">
    <property type="entry name" value="Znf_RING"/>
</dbReference>
<feature type="compositionally biased region" description="Low complexity" evidence="11">
    <location>
        <begin position="405"/>
        <end position="420"/>
    </location>
</feature>
<dbReference type="EC" id="3.4.21.-" evidence="10"/>
<evidence type="ECO:0000256" key="1">
    <source>
        <dbReference type="ARBA" id="ARBA00022670"/>
    </source>
</evidence>
<dbReference type="PROSITE" id="PS50096">
    <property type="entry name" value="IQ"/>
    <property type="match status" value="1"/>
</dbReference>
<dbReference type="PRINTS" id="PR00830">
    <property type="entry name" value="ENDOLAPTASE"/>
</dbReference>
<dbReference type="InterPro" id="IPR046336">
    <property type="entry name" value="Lon_prtase_N_sf"/>
</dbReference>
<proteinExistence type="inferred from homology"/>
<evidence type="ECO:0000256" key="8">
    <source>
        <dbReference type="PROSITE-ProRule" id="PRU01122"/>
    </source>
</evidence>
<evidence type="ECO:0000256" key="3">
    <source>
        <dbReference type="ARBA" id="ARBA00022801"/>
    </source>
</evidence>
<gene>
    <name evidence="15" type="ORF">BQ4739_LOCUS8406</name>
</gene>
<dbReference type="InterPro" id="IPR027065">
    <property type="entry name" value="Lon_Prtase"/>
</dbReference>
<dbReference type="Gene3D" id="3.40.50.300">
    <property type="entry name" value="P-loop containing nucleotide triphosphate hydrolases"/>
    <property type="match status" value="1"/>
</dbReference>
<dbReference type="PROSITE" id="PS51786">
    <property type="entry name" value="LON_PROTEOLYTIC"/>
    <property type="match status" value="1"/>
</dbReference>
<dbReference type="InterPro" id="IPR020568">
    <property type="entry name" value="Ribosomal_Su5_D2-typ_SF"/>
</dbReference>
<dbReference type="STRING" id="3088.A0A383VRE9"/>
<dbReference type="EMBL" id="FNXT01000835">
    <property type="protein sequence ID" value="SZX68087.1"/>
    <property type="molecule type" value="Genomic_DNA"/>
</dbReference>
<keyword evidence="2 9" id="KW-0547">Nucleotide-binding</keyword>
<dbReference type="Pfam" id="PF00612">
    <property type="entry name" value="IQ"/>
    <property type="match status" value="1"/>
</dbReference>
<dbReference type="InterPro" id="IPR054594">
    <property type="entry name" value="Lon_lid"/>
</dbReference>
<dbReference type="GO" id="GO:0016887">
    <property type="term" value="F:ATP hydrolysis activity"/>
    <property type="evidence" value="ECO:0007669"/>
    <property type="project" value="InterPro"/>
</dbReference>
<dbReference type="Gene3D" id="1.20.5.5270">
    <property type="match status" value="1"/>
</dbReference>
<dbReference type="GO" id="GO:0003697">
    <property type="term" value="F:single-stranded DNA binding"/>
    <property type="evidence" value="ECO:0007669"/>
    <property type="project" value="TreeGrafter"/>
</dbReference>
<feature type="active site" evidence="8">
    <location>
        <position position="1244"/>
    </location>
</feature>
<dbReference type="InterPro" id="IPR003959">
    <property type="entry name" value="ATPase_AAA_core"/>
</dbReference>
<dbReference type="InterPro" id="IPR014721">
    <property type="entry name" value="Ribsml_uS5_D2-typ_fold_subgr"/>
</dbReference>
<dbReference type="CDD" id="cd16677">
    <property type="entry name" value="RING-H2_RNF32_rpt1"/>
    <property type="match status" value="1"/>
</dbReference>
<dbReference type="Pfam" id="PF13639">
    <property type="entry name" value="zf-RING_2"/>
    <property type="match status" value="1"/>
</dbReference>
<feature type="region of interest" description="Disordered" evidence="11">
    <location>
        <begin position="499"/>
        <end position="533"/>
    </location>
</feature>
<dbReference type="InterPro" id="IPR008268">
    <property type="entry name" value="Peptidase_S16_AS"/>
</dbReference>
<keyword evidence="7" id="KW-0862">Zinc</keyword>
<protein>
    <recommendedName>
        <fullName evidence="10">Lon protease homolog</fullName>
        <ecNumber evidence="10">3.4.21.-</ecNumber>
    </recommendedName>
</protein>
<reference evidence="15 16" key="1">
    <citation type="submission" date="2016-10" db="EMBL/GenBank/DDBJ databases">
        <authorList>
            <person name="Cai Z."/>
        </authorList>
    </citation>
    <scope>NUCLEOTIDE SEQUENCE [LARGE SCALE GENOMIC DNA]</scope>
</reference>
<evidence type="ECO:0000256" key="5">
    <source>
        <dbReference type="ARBA" id="ARBA00022840"/>
    </source>
</evidence>
<dbReference type="SMART" id="SM00382">
    <property type="entry name" value="AAA"/>
    <property type="match status" value="1"/>
</dbReference>
<evidence type="ECO:0000259" key="14">
    <source>
        <dbReference type="PROSITE" id="PS51787"/>
    </source>
</evidence>
<dbReference type="GO" id="GO:0007005">
    <property type="term" value="P:mitochondrion organization"/>
    <property type="evidence" value="ECO:0007669"/>
    <property type="project" value="TreeGrafter"/>
</dbReference>
<dbReference type="Gene3D" id="1.10.8.60">
    <property type="match status" value="1"/>
</dbReference>
<dbReference type="NCBIfam" id="TIGR00763">
    <property type="entry name" value="lon"/>
    <property type="match status" value="1"/>
</dbReference>
<dbReference type="Pfam" id="PF00004">
    <property type="entry name" value="AAA"/>
    <property type="match status" value="1"/>
</dbReference>
<dbReference type="InterPro" id="IPR004815">
    <property type="entry name" value="Lon_bac/euk-typ"/>
</dbReference>
<evidence type="ECO:0000259" key="12">
    <source>
        <dbReference type="PROSITE" id="PS50089"/>
    </source>
</evidence>
<feature type="region of interest" description="Disordered" evidence="11">
    <location>
        <begin position="403"/>
        <end position="437"/>
    </location>
</feature>
<feature type="domain" description="RING-type" evidence="12">
    <location>
        <begin position="87"/>
        <end position="129"/>
    </location>
</feature>
<accession>A0A383VRE9</accession>
<dbReference type="GO" id="GO:0005759">
    <property type="term" value="C:mitochondrial matrix"/>
    <property type="evidence" value="ECO:0007669"/>
    <property type="project" value="TreeGrafter"/>
</dbReference>
<dbReference type="GO" id="GO:0005524">
    <property type="term" value="F:ATP binding"/>
    <property type="evidence" value="ECO:0007669"/>
    <property type="project" value="UniProtKB-KW"/>
</dbReference>
<feature type="compositionally biased region" description="Polar residues" evidence="11">
    <location>
        <begin position="286"/>
        <end position="295"/>
    </location>
</feature>
<keyword evidence="1 8" id="KW-0645">Protease</keyword>
<feature type="domain" description="Lon N-terminal" evidence="14">
    <location>
        <begin position="445"/>
        <end position="677"/>
    </location>
</feature>
<feature type="compositionally biased region" description="Low complexity" evidence="11">
    <location>
        <begin position="512"/>
        <end position="531"/>
    </location>
</feature>
<evidence type="ECO:0000256" key="9">
    <source>
        <dbReference type="RuleBase" id="RU000591"/>
    </source>
</evidence>
<name>A0A383VRE9_TETOB</name>
<dbReference type="SMART" id="SM00184">
    <property type="entry name" value="RING"/>
    <property type="match status" value="1"/>
</dbReference>
<dbReference type="GO" id="GO:0051131">
    <property type="term" value="P:chaperone-mediated protein complex assembly"/>
    <property type="evidence" value="ECO:0007669"/>
    <property type="project" value="TreeGrafter"/>
</dbReference>
<evidence type="ECO:0000256" key="6">
    <source>
        <dbReference type="ARBA" id="ARBA00050665"/>
    </source>
</evidence>
<dbReference type="SUPFAM" id="SSF57850">
    <property type="entry name" value="RING/U-box"/>
    <property type="match status" value="1"/>
</dbReference>
<dbReference type="PROSITE" id="PS50089">
    <property type="entry name" value="ZF_RING_2"/>
    <property type="match status" value="1"/>
</dbReference>
<dbReference type="InterPro" id="IPR027417">
    <property type="entry name" value="P-loop_NTPase"/>
</dbReference>
<dbReference type="CDD" id="cd19500">
    <property type="entry name" value="RecA-like_Lon"/>
    <property type="match status" value="1"/>
</dbReference>
<feature type="domain" description="Lon proteolytic" evidence="13">
    <location>
        <begin position="1148"/>
        <end position="1376"/>
    </location>
</feature>
<evidence type="ECO:0000259" key="13">
    <source>
        <dbReference type="PROSITE" id="PS51786"/>
    </source>
</evidence>
<dbReference type="Gene3D" id="1.20.58.1480">
    <property type="match status" value="1"/>
</dbReference>
<dbReference type="Pfam" id="PF05362">
    <property type="entry name" value="Lon_C"/>
    <property type="match status" value="2"/>
</dbReference>
<evidence type="ECO:0000256" key="11">
    <source>
        <dbReference type="SAM" id="MobiDB-lite"/>
    </source>
</evidence>
<dbReference type="GO" id="GO:0004176">
    <property type="term" value="F:ATP-dependent peptidase activity"/>
    <property type="evidence" value="ECO:0007669"/>
    <property type="project" value="UniProtKB-UniRule"/>
</dbReference>
<dbReference type="GO" id="GO:0008270">
    <property type="term" value="F:zinc ion binding"/>
    <property type="evidence" value="ECO:0007669"/>
    <property type="project" value="UniProtKB-KW"/>
</dbReference>
<feature type="compositionally biased region" description="Low complexity" evidence="11">
    <location>
        <begin position="265"/>
        <end position="274"/>
    </location>
</feature>
<dbReference type="InterPro" id="IPR000048">
    <property type="entry name" value="IQ_motif_EF-hand-BS"/>
</dbReference>
<dbReference type="InterPro" id="IPR013083">
    <property type="entry name" value="Znf_RING/FYVE/PHD"/>
</dbReference>
<evidence type="ECO:0000256" key="2">
    <source>
        <dbReference type="ARBA" id="ARBA00022741"/>
    </source>
</evidence>
<evidence type="ECO:0000313" key="16">
    <source>
        <dbReference type="Proteomes" id="UP000256970"/>
    </source>
</evidence>
<keyword evidence="3 8" id="KW-0378">Hydrolase</keyword>
<dbReference type="Pfam" id="PF02190">
    <property type="entry name" value="LON_substr_bdg"/>
    <property type="match status" value="1"/>
</dbReference>
<dbReference type="InterPro" id="IPR003593">
    <property type="entry name" value="AAA+_ATPase"/>
</dbReference>
<dbReference type="Gene3D" id="2.30.130.40">
    <property type="entry name" value="LON domain-like"/>
    <property type="match status" value="1"/>
</dbReference>
<feature type="region of interest" description="Disordered" evidence="11">
    <location>
        <begin position="1064"/>
        <end position="1114"/>
    </location>
</feature>
<dbReference type="SUPFAM" id="SSF52540">
    <property type="entry name" value="P-loop containing nucleoside triphosphate hydrolases"/>
    <property type="match status" value="1"/>
</dbReference>
<keyword evidence="16" id="KW-1185">Reference proteome</keyword>
<dbReference type="InterPro" id="IPR003111">
    <property type="entry name" value="Lon_prtase_N"/>
</dbReference>
<dbReference type="GO" id="GO:0004252">
    <property type="term" value="F:serine-type endopeptidase activity"/>
    <property type="evidence" value="ECO:0007669"/>
    <property type="project" value="UniProtKB-UniRule"/>
</dbReference>